<dbReference type="Proteomes" id="UP000046395">
    <property type="component" value="Unassembled WGS sequence"/>
</dbReference>
<feature type="region of interest" description="Disordered" evidence="1">
    <location>
        <begin position="1"/>
        <end position="73"/>
    </location>
</feature>
<sequence>MYGDGALESTRAVGRAATRDGEEPTSDWKTAAPTKVGVEGCKASSSAWRKLKTDRQEGNERPSPEVPSDHVNF</sequence>
<organism evidence="2 3">
    <name type="scientific">Trichuris muris</name>
    <name type="common">Mouse whipworm</name>
    <dbReference type="NCBI Taxonomy" id="70415"/>
    <lineage>
        <taxon>Eukaryota</taxon>
        <taxon>Metazoa</taxon>
        <taxon>Ecdysozoa</taxon>
        <taxon>Nematoda</taxon>
        <taxon>Enoplea</taxon>
        <taxon>Dorylaimia</taxon>
        <taxon>Trichinellida</taxon>
        <taxon>Trichuridae</taxon>
        <taxon>Trichuris</taxon>
    </lineage>
</organism>
<protein>
    <submittedName>
        <fullName evidence="3">Uncharacterized protein</fullName>
    </submittedName>
</protein>
<name>A0A5S6QCJ1_TRIMR</name>
<dbReference type="AlphaFoldDB" id="A0A5S6QCJ1"/>
<evidence type="ECO:0000313" key="3">
    <source>
        <dbReference type="WBParaSite" id="TMUE_1000004810.1"/>
    </source>
</evidence>
<reference evidence="3" key="1">
    <citation type="submission" date="2019-12" db="UniProtKB">
        <authorList>
            <consortium name="WormBaseParasite"/>
        </authorList>
    </citation>
    <scope>IDENTIFICATION</scope>
</reference>
<feature type="compositionally biased region" description="Basic and acidic residues" evidence="1">
    <location>
        <begin position="51"/>
        <end position="63"/>
    </location>
</feature>
<keyword evidence="2" id="KW-1185">Reference proteome</keyword>
<evidence type="ECO:0000313" key="2">
    <source>
        <dbReference type="Proteomes" id="UP000046395"/>
    </source>
</evidence>
<proteinExistence type="predicted"/>
<accession>A0A5S6QCJ1</accession>
<dbReference type="WBParaSite" id="TMUE_1000004810.1">
    <property type="protein sequence ID" value="TMUE_1000004810.1"/>
    <property type="gene ID" value="WBGene00299110"/>
</dbReference>
<evidence type="ECO:0000256" key="1">
    <source>
        <dbReference type="SAM" id="MobiDB-lite"/>
    </source>
</evidence>